<evidence type="ECO:0000256" key="2">
    <source>
        <dbReference type="SAM" id="SignalP"/>
    </source>
</evidence>
<dbReference type="EMBL" id="JAACBX020000002">
    <property type="protein sequence ID" value="MBM0244393.1"/>
    <property type="molecule type" value="Genomic_DNA"/>
</dbReference>
<keyword evidence="6" id="KW-1185">Reference proteome</keyword>
<reference evidence="3 6" key="2">
    <citation type="submission" date="2021-01" db="EMBL/GenBank/DDBJ databases">
        <title>Complete genome sequences of Corynebacterium macginleyi strains isolated from infectious keratitis.</title>
        <authorList>
            <person name="Sagerfors S."/>
            <person name="Poehlein A."/>
            <person name="Soderquist B."/>
            <person name="Bruggemann H."/>
        </authorList>
    </citation>
    <scope>NUCLEOTIDE SEQUENCE [LARGE SCALE GENOMIC DNA]</scope>
    <source>
        <strain evidence="3 6">12T220</strain>
    </source>
</reference>
<organism evidence="4 5">
    <name type="scientific">Corynebacterium macginleyi</name>
    <dbReference type="NCBI Taxonomy" id="38290"/>
    <lineage>
        <taxon>Bacteria</taxon>
        <taxon>Bacillati</taxon>
        <taxon>Actinomycetota</taxon>
        <taxon>Actinomycetes</taxon>
        <taxon>Mycobacteriales</taxon>
        <taxon>Corynebacteriaceae</taxon>
        <taxon>Corynebacterium</taxon>
    </lineage>
</organism>
<dbReference type="Proteomes" id="UP000270649">
    <property type="component" value="Unassembled WGS sequence"/>
</dbReference>
<comment type="caution">
    <text evidence="4">The sequence shown here is derived from an EMBL/GenBank/DDBJ whole genome shotgun (WGS) entry which is preliminary data.</text>
</comment>
<feature type="chain" id="PRO_5039078450" description="Secreted protein" evidence="2">
    <location>
        <begin position="33"/>
        <end position="199"/>
    </location>
</feature>
<dbReference type="OrthoDB" id="4420872at2"/>
<dbReference type="EMBL" id="REGC01000004">
    <property type="protein sequence ID" value="RMB62589.1"/>
    <property type="molecule type" value="Genomic_DNA"/>
</dbReference>
<reference evidence="4 5" key="1">
    <citation type="submission" date="2018-10" db="EMBL/GenBank/DDBJ databases">
        <title>Corynebacterium macginleyi genome sequencing and assembly of the type strain and two clinical samples.</title>
        <authorList>
            <person name="Bernier A.-M."/>
            <person name="Bernard K."/>
        </authorList>
    </citation>
    <scope>NUCLEOTIDE SEQUENCE [LARGE SCALE GENOMIC DNA]</scope>
    <source>
        <strain evidence="4 5">NML 120205</strain>
    </source>
</reference>
<evidence type="ECO:0000313" key="4">
    <source>
        <dbReference type="EMBL" id="RMB62589.1"/>
    </source>
</evidence>
<dbReference type="AlphaFoldDB" id="A0A3M0GPE6"/>
<sequence length="199" mass="21071">MLNVQSLKSAARRGAIVSVTALSALALASCSAGQISQTAEKVASVDGASASTDDDKIAVRDVTILAEPNGSAALKFNAVNQGYDTDVITLRSVKVDGQLVEMKQPQPLKRDHSIVANAQKALNATPNHDSETVQYVATHLDNDDFGYAGHRPVTFEFSNGTIEIDATVAASQMESGKYNRDVESPEGYTTDANTGHSHH</sequence>
<feature type="compositionally biased region" description="Polar residues" evidence="1">
    <location>
        <begin position="190"/>
        <end position="199"/>
    </location>
</feature>
<dbReference type="RefSeq" id="WP_121911524.1">
    <property type="nucleotide sequence ID" value="NZ_CP068291.1"/>
</dbReference>
<name>A0A3M0GPE6_9CORY</name>
<evidence type="ECO:0000313" key="3">
    <source>
        <dbReference type="EMBL" id="MBM0244393.1"/>
    </source>
</evidence>
<keyword evidence="2" id="KW-0732">Signal</keyword>
<evidence type="ECO:0000313" key="6">
    <source>
        <dbReference type="Proteomes" id="UP001518680"/>
    </source>
</evidence>
<dbReference type="Proteomes" id="UP001518680">
    <property type="component" value="Unassembled WGS sequence"/>
</dbReference>
<accession>A0A3M0GPE6</accession>
<evidence type="ECO:0000313" key="5">
    <source>
        <dbReference type="Proteomes" id="UP000270649"/>
    </source>
</evidence>
<evidence type="ECO:0008006" key="7">
    <source>
        <dbReference type="Google" id="ProtNLM"/>
    </source>
</evidence>
<feature type="region of interest" description="Disordered" evidence="1">
    <location>
        <begin position="175"/>
        <end position="199"/>
    </location>
</feature>
<feature type="signal peptide" evidence="2">
    <location>
        <begin position="1"/>
        <end position="32"/>
    </location>
</feature>
<evidence type="ECO:0000256" key="1">
    <source>
        <dbReference type="SAM" id="MobiDB-lite"/>
    </source>
</evidence>
<gene>
    <name evidence="4" type="ORF">D9543_04565</name>
    <name evidence="3" type="ORF">GWO63_009025</name>
</gene>
<proteinExistence type="predicted"/>
<protein>
    <recommendedName>
        <fullName evidence="7">Secreted protein</fullName>
    </recommendedName>
</protein>